<feature type="signal peptide" evidence="1">
    <location>
        <begin position="1"/>
        <end position="36"/>
    </location>
</feature>
<sequence>MTETLNLKFILTFKAITVFFLVFIAASIAITTQAKADEITEMTEITGEHNGQVMAVSGQSKAWEASSQQWMSLDSFWQNWADSRGGITWGRSKNYPAYEQVKEQDTLLIELDSGTCLMEFWHSRWRRANDVRRWDDAFNTYSACNKVFD</sequence>
<dbReference type="RefSeq" id="WP_077754944.1">
    <property type="nucleotide sequence ID" value="NZ_CP014782.1"/>
</dbReference>
<keyword evidence="1" id="KW-0732">Signal</keyword>
<protein>
    <submittedName>
        <fullName evidence="2">Uncharacterized protein</fullName>
    </submittedName>
</protein>
<evidence type="ECO:0000313" key="3">
    <source>
        <dbReference type="Proteomes" id="UP000189545"/>
    </source>
</evidence>
<keyword evidence="3" id="KW-1185">Reference proteome</keyword>
<accession>A0A1S6HX38</accession>
<dbReference type="EMBL" id="CP014782">
    <property type="protein sequence ID" value="AQS40113.1"/>
    <property type="molecule type" value="Genomic_DNA"/>
</dbReference>
<dbReference type="Proteomes" id="UP000189545">
    <property type="component" value="Chromosome"/>
</dbReference>
<reference evidence="2 3" key="1">
    <citation type="submission" date="2016-03" db="EMBL/GenBank/DDBJ databases">
        <title>Complete genome sequence of Shewanella psychrophila WP2, a deep sea bacterium isolated from west Pacific sediment.</title>
        <authorList>
            <person name="Xu G."/>
            <person name="Jian H."/>
        </authorList>
    </citation>
    <scope>NUCLEOTIDE SEQUENCE [LARGE SCALE GENOMIC DNA]</scope>
    <source>
        <strain evidence="2 3">WP2</strain>
    </source>
</reference>
<dbReference type="KEGG" id="spsw:Sps_05035"/>
<organism evidence="2 3">
    <name type="scientific">Shewanella psychrophila</name>
    <dbReference type="NCBI Taxonomy" id="225848"/>
    <lineage>
        <taxon>Bacteria</taxon>
        <taxon>Pseudomonadati</taxon>
        <taxon>Pseudomonadota</taxon>
        <taxon>Gammaproteobacteria</taxon>
        <taxon>Alteromonadales</taxon>
        <taxon>Shewanellaceae</taxon>
        <taxon>Shewanella</taxon>
    </lineage>
</organism>
<dbReference type="STRING" id="225848.Sps_05035"/>
<feature type="chain" id="PRO_5012887680" evidence="1">
    <location>
        <begin position="37"/>
        <end position="149"/>
    </location>
</feature>
<name>A0A1S6HX38_9GAMM</name>
<gene>
    <name evidence="2" type="ORF">Sps_05035</name>
</gene>
<evidence type="ECO:0000313" key="2">
    <source>
        <dbReference type="EMBL" id="AQS40113.1"/>
    </source>
</evidence>
<evidence type="ECO:0000256" key="1">
    <source>
        <dbReference type="SAM" id="SignalP"/>
    </source>
</evidence>
<dbReference type="AlphaFoldDB" id="A0A1S6HX38"/>
<proteinExistence type="predicted"/>